<dbReference type="EMBL" id="BSNG01000001">
    <property type="protein sequence ID" value="GLQ08418.1"/>
    <property type="molecule type" value="Genomic_DNA"/>
</dbReference>
<comment type="caution">
    <text evidence="2">The sequence shown here is derived from an EMBL/GenBank/DDBJ whole genome shotgun (WGS) entry which is preliminary data.</text>
</comment>
<protein>
    <submittedName>
        <fullName evidence="2">N-acetyltransferase</fullName>
    </submittedName>
</protein>
<accession>A0ABQ5UB81</accession>
<organism evidence="2 3">
    <name type="scientific">Devosia yakushimensis</name>
    <dbReference type="NCBI Taxonomy" id="470028"/>
    <lineage>
        <taxon>Bacteria</taxon>
        <taxon>Pseudomonadati</taxon>
        <taxon>Pseudomonadota</taxon>
        <taxon>Alphaproteobacteria</taxon>
        <taxon>Hyphomicrobiales</taxon>
        <taxon>Devosiaceae</taxon>
        <taxon>Devosia</taxon>
    </lineage>
</organism>
<feature type="domain" description="N-acetyltransferase" evidence="1">
    <location>
        <begin position="5"/>
        <end position="153"/>
    </location>
</feature>
<dbReference type="PROSITE" id="PS51186">
    <property type="entry name" value="GNAT"/>
    <property type="match status" value="1"/>
</dbReference>
<evidence type="ECO:0000313" key="3">
    <source>
        <dbReference type="Proteomes" id="UP001161406"/>
    </source>
</evidence>
<dbReference type="Proteomes" id="UP001161406">
    <property type="component" value="Unassembled WGS sequence"/>
</dbReference>
<reference evidence="2" key="1">
    <citation type="journal article" date="2014" name="Int. J. Syst. Evol. Microbiol.">
        <title>Complete genome of a new Firmicutes species belonging to the dominant human colonic microbiota ('Ruminococcus bicirculans') reveals two chromosomes and a selective capacity to utilize plant glucans.</title>
        <authorList>
            <consortium name="NISC Comparative Sequencing Program"/>
            <person name="Wegmann U."/>
            <person name="Louis P."/>
            <person name="Goesmann A."/>
            <person name="Henrissat B."/>
            <person name="Duncan S.H."/>
            <person name="Flint H.J."/>
        </authorList>
    </citation>
    <scope>NUCLEOTIDE SEQUENCE</scope>
    <source>
        <strain evidence="2">NBRC 103855</strain>
    </source>
</reference>
<keyword evidence="3" id="KW-1185">Reference proteome</keyword>
<reference evidence="2" key="2">
    <citation type="submission" date="2023-01" db="EMBL/GenBank/DDBJ databases">
        <title>Draft genome sequence of Devosia yakushimensis strain NBRC 103855.</title>
        <authorList>
            <person name="Sun Q."/>
            <person name="Mori K."/>
        </authorList>
    </citation>
    <scope>NUCLEOTIDE SEQUENCE</scope>
    <source>
        <strain evidence="2">NBRC 103855</strain>
    </source>
</reference>
<dbReference type="InterPro" id="IPR016181">
    <property type="entry name" value="Acyl_CoA_acyltransferase"/>
</dbReference>
<gene>
    <name evidence="2" type="ORF">GCM10007913_03500</name>
</gene>
<name>A0ABQ5UB81_9HYPH</name>
<dbReference type="CDD" id="cd04301">
    <property type="entry name" value="NAT_SF"/>
    <property type="match status" value="1"/>
</dbReference>
<dbReference type="SUPFAM" id="SSF55729">
    <property type="entry name" value="Acyl-CoA N-acyltransferases (Nat)"/>
    <property type="match status" value="1"/>
</dbReference>
<evidence type="ECO:0000313" key="2">
    <source>
        <dbReference type="EMBL" id="GLQ08418.1"/>
    </source>
</evidence>
<dbReference type="Pfam" id="PF13508">
    <property type="entry name" value="Acetyltransf_7"/>
    <property type="match status" value="1"/>
</dbReference>
<dbReference type="Gene3D" id="3.40.630.30">
    <property type="match status" value="1"/>
</dbReference>
<evidence type="ECO:0000259" key="1">
    <source>
        <dbReference type="PROSITE" id="PS51186"/>
    </source>
</evidence>
<sequence length="170" mass="18364">MRSDLLIRPERAGDEDAIHDLTVSAFEPMSFSDGSEALIIRALRRSGQLSLSLVAQLDDRIVGHVAFSPVTIDGLHGWFGLGPIAVERAIQRSGTGRALISSGLATLRERGAAGCALIGDPALYSRFGFESDGKLTYENLPTHLVQWMRFFGPAPQGELKFASAFEAGNY</sequence>
<proteinExistence type="predicted"/>
<dbReference type="InterPro" id="IPR000182">
    <property type="entry name" value="GNAT_dom"/>
</dbReference>